<dbReference type="PANTHER" id="PTHR32060:SF30">
    <property type="entry name" value="CARBOXY-TERMINAL PROCESSING PROTEASE CTPA"/>
    <property type="match status" value="1"/>
</dbReference>
<dbReference type="PaxDb" id="55529-EKX38340"/>
<sequence length="541" mass="60272">MSASSSFRSADISSAETLQASYDSNGNQILGDQGNITTSMLVLSMSVDSDLRVRRLSVTNSSSRSSTHLQHLHVEDNIVAVDGILVRGLQAGELEQRLSKSSVILRVVRGQISVYVSCNLKRIPLSSEAQQTSHAQGSQVAGIGITLQRNAANNEVQISHVHPGGPASKIADIEVGDRVLAVGAHKVDDLEIEEIRQLIIGPEGTEIDLKLERQPPPPRQVKYKFRVKIRRGLVFSQDSTAQQTSPRLPSTIDLTDQEESNGESRRNIILQYIVMFHDGSLSQQRISMQKQNPYTPNRKSPTKRIRNKAEKGKNTSDFLPSEPVRFYTTNSRESSREPSMDQGSRNEHETSSKGLASEWDTIFADMEPESLNLSSSMQSTSSLQHSEEIFWPHGRSVLFADRRLDPGIYDSEDDCDQEDMPAIEESLDLQWVQVDQDSSRAEEACNLPLTSTHTVQEDVSLFFPSFATGDPLSTQDFGIERSNLDDNDAISFVPREPELYHGQTDETLEKVTELLERMQAKFQDIDNLTRRVKGTSSSLPM</sequence>
<dbReference type="Gene3D" id="2.30.42.10">
    <property type="match status" value="1"/>
</dbReference>
<reference evidence="3 5" key="1">
    <citation type="journal article" date="2012" name="Nature">
        <title>Algal genomes reveal evolutionary mosaicism and the fate of nucleomorphs.</title>
        <authorList>
            <consortium name="DOE Joint Genome Institute"/>
            <person name="Curtis B.A."/>
            <person name="Tanifuji G."/>
            <person name="Burki F."/>
            <person name="Gruber A."/>
            <person name="Irimia M."/>
            <person name="Maruyama S."/>
            <person name="Arias M.C."/>
            <person name="Ball S.G."/>
            <person name="Gile G.H."/>
            <person name="Hirakawa Y."/>
            <person name="Hopkins J.F."/>
            <person name="Kuo A."/>
            <person name="Rensing S.A."/>
            <person name="Schmutz J."/>
            <person name="Symeonidi A."/>
            <person name="Elias M."/>
            <person name="Eveleigh R.J."/>
            <person name="Herman E.K."/>
            <person name="Klute M.J."/>
            <person name="Nakayama T."/>
            <person name="Obornik M."/>
            <person name="Reyes-Prieto A."/>
            <person name="Armbrust E.V."/>
            <person name="Aves S.J."/>
            <person name="Beiko R.G."/>
            <person name="Coutinho P."/>
            <person name="Dacks J.B."/>
            <person name="Durnford D.G."/>
            <person name="Fast N.M."/>
            <person name="Green B.R."/>
            <person name="Grisdale C.J."/>
            <person name="Hempel F."/>
            <person name="Henrissat B."/>
            <person name="Hoppner M.P."/>
            <person name="Ishida K."/>
            <person name="Kim E."/>
            <person name="Koreny L."/>
            <person name="Kroth P.G."/>
            <person name="Liu Y."/>
            <person name="Malik S.B."/>
            <person name="Maier U.G."/>
            <person name="McRose D."/>
            <person name="Mock T."/>
            <person name="Neilson J.A."/>
            <person name="Onodera N.T."/>
            <person name="Poole A.M."/>
            <person name="Pritham E.J."/>
            <person name="Richards T.A."/>
            <person name="Rocap G."/>
            <person name="Roy S.W."/>
            <person name="Sarai C."/>
            <person name="Schaack S."/>
            <person name="Shirato S."/>
            <person name="Slamovits C.H."/>
            <person name="Spencer D.F."/>
            <person name="Suzuki S."/>
            <person name="Worden A.Z."/>
            <person name="Zauner S."/>
            <person name="Barry K."/>
            <person name="Bell C."/>
            <person name="Bharti A.K."/>
            <person name="Crow J.A."/>
            <person name="Grimwood J."/>
            <person name="Kramer R."/>
            <person name="Lindquist E."/>
            <person name="Lucas S."/>
            <person name="Salamov A."/>
            <person name="McFadden G.I."/>
            <person name="Lane C.E."/>
            <person name="Keeling P.J."/>
            <person name="Gray M.W."/>
            <person name="Grigoriev I.V."/>
            <person name="Archibald J.M."/>
        </authorList>
    </citation>
    <scope>NUCLEOTIDE SEQUENCE</scope>
    <source>
        <strain evidence="3 5">CCMP2712</strain>
    </source>
</reference>
<evidence type="ECO:0000313" key="4">
    <source>
        <dbReference type="EnsemblProtists" id="EKX38340"/>
    </source>
</evidence>
<dbReference type="RefSeq" id="XP_005825320.1">
    <property type="nucleotide sequence ID" value="XM_005825263.1"/>
</dbReference>
<feature type="region of interest" description="Disordered" evidence="1">
    <location>
        <begin position="287"/>
        <end position="356"/>
    </location>
</feature>
<feature type="compositionally biased region" description="Polar residues" evidence="1">
    <location>
        <begin position="236"/>
        <end position="254"/>
    </location>
</feature>
<feature type="domain" description="PDZ" evidence="2">
    <location>
        <begin position="122"/>
        <end position="199"/>
    </location>
</feature>
<reference evidence="4" key="3">
    <citation type="submission" date="2016-03" db="UniProtKB">
        <authorList>
            <consortium name="EnsemblProtists"/>
        </authorList>
    </citation>
    <scope>IDENTIFICATION</scope>
</reference>
<gene>
    <name evidence="3" type="ORF">GUITHDRAFT_115486</name>
</gene>
<reference evidence="5" key="2">
    <citation type="submission" date="2012-11" db="EMBL/GenBank/DDBJ databases">
        <authorList>
            <person name="Kuo A."/>
            <person name="Curtis B.A."/>
            <person name="Tanifuji G."/>
            <person name="Burki F."/>
            <person name="Gruber A."/>
            <person name="Irimia M."/>
            <person name="Maruyama S."/>
            <person name="Arias M.C."/>
            <person name="Ball S.G."/>
            <person name="Gile G.H."/>
            <person name="Hirakawa Y."/>
            <person name="Hopkins J.F."/>
            <person name="Rensing S.A."/>
            <person name="Schmutz J."/>
            <person name="Symeonidi A."/>
            <person name="Elias M."/>
            <person name="Eveleigh R.J."/>
            <person name="Herman E.K."/>
            <person name="Klute M.J."/>
            <person name="Nakayama T."/>
            <person name="Obornik M."/>
            <person name="Reyes-Prieto A."/>
            <person name="Armbrust E.V."/>
            <person name="Aves S.J."/>
            <person name="Beiko R.G."/>
            <person name="Coutinho P."/>
            <person name="Dacks J.B."/>
            <person name="Durnford D.G."/>
            <person name="Fast N.M."/>
            <person name="Green B.R."/>
            <person name="Grisdale C."/>
            <person name="Hempe F."/>
            <person name="Henrissat B."/>
            <person name="Hoppner M.P."/>
            <person name="Ishida K.-I."/>
            <person name="Kim E."/>
            <person name="Koreny L."/>
            <person name="Kroth P.G."/>
            <person name="Liu Y."/>
            <person name="Malik S.-B."/>
            <person name="Maier U.G."/>
            <person name="McRose D."/>
            <person name="Mock T."/>
            <person name="Neilson J.A."/>
            <person name="Onodera N.T."/>
            <person name="Poole A.M."/>
            <person name="Pritham E.J."/>
            <person name="Richards T.A."/>
            <person name="Rocap G."/>
            <person name="Roy S.W."/>
            <person name="Sarai C."/>
            <person name="Schaack S."/>
            <person name="Shirato S."/>
            <person name="Slamovits C.H."/>
            <person name="Spencer D.F."/>
            <person name="Suzuki S."/>
            <person name="Worden A.Z."/>
            <person name="Zauner S."/>
            <person name="Barry K."/>
            <person name="Bell C."/>
            <person name="Bharti A.K."/>
            <person name="Crow J.A."/>
            <person name="Grimwood J."/>
            <person name="Kramer R."/>
            <person name="Lindquist E."/>
            <person name="Lucas S."/>
            <person name="Salamov A."/>
            <person name="McFadden G.I."/>
            <person name="Lane C.E."/>
            <person name="Keeling P.J."/>
            <person name="Gray M.W."/>
            <person name="Grigoriev I.V."/>
            <person name="Archibald J.M."/>
        </authorList>
    </citation>
    <scope>NUCLEOTIDE SEQUENCE</scope>
    <source>
        <strain evidence="5">CCMP2712</strain>
    </source>
</reference>
<evidence type="ECO:0000256" key="1">
    <source>
        <dbReference type="SAM" id="MobiDB-lite"/>
    </source>
</evidence>
<dbReference type="PANTHER" id="PTHR32060">
    <property type="entry name" value="TAIL-SPECIFIC PROTEASE"/>
    <property type="match status" value="1"/>
</dbReference>
<dbReference type="Pfam" id="PF00595">
    <property type="entry name" value="PDZ"/>
    <property type="match status" value="1"/>
</dbReference>
<evidence type="ECO:0000259" key="2">
    <source>
        <dbReference type="PROSITE" id="PS50106"/>
    </source>
</evidence>
<evidence type="ECO:0000313" key="3">
    <source>
        <dbReference type="EMBL" id="EKX38340.1"/>
    </source>
</evidence>
<dbReference type="EMBL" id="JH993049">
    <property type="protein sequence ID" value="EKX38340.1"/>
    <property type="molecule type" value="Genomic_DNA"/>
</dbReference>
<keyword evidence="5" id="KW-1185">Reference proteome</keyword>
<dbReference type="GeneID" id="17295073"/>
<dbReference type="InterPro" id="IPR001478">
    <property type="entry name" value="PDZ"/>
</dbReference>
<dbReference type="SMART" id="SM00228">
    <property type="entry name" value="PDZ"/>
    <property type="match status" value="2"/>
</dbReference>
<dbReference type="SUPFAM" id="SSF50156">
    <property type="entry name" value="PDZ domain-like"/>
    <property type="match status" value="1"/>
</dbReference>
<feature type="compositionally biased region" description="Basic and acidic residues" evidence="1">
    <location>
        <begin position="333"/>
        <end position="351"/>
    </location>
</feature>
<accession>L1IR95</accession>
<dbReference type="HOGENOM" id="CLU_503872_0_0_1"/>
<protein>
    <recommendedName>
        <fullName evidence="2">PDZ domain-containing protein</fullName>
    </recommendedName>
</protein>
<dbReference type="KEGG" id="gtt:GUITHDRAFT_115486"/>
<name>L1IR95_GUITC</name>
<feature type="compositionally biased region" description="Polar residues" evidence="1">
    <location>
        <begin position="287"/>
        <end position="299"/>
    </location>
</feature>
<dbReference type="GO" id="GO:0007165">
    <property type="term" value="P:signal transduction"/>
    <property type="evidence" value="ECO:0007669"/>
    <property type="project" value="TreeGrafter"/>
</dbReference>
<dbReference type="AlphaFoldDB" id="L1IR95"/>
<organism evidence="3">
    <name type="scientific">Guillardia theta (strain CCMP2712)</name>
    <name type="common">Cryptophyte</name>
    <dbReference type="NCBI Taxonomy" id="905079"/>
    <lineage>
        <taxon>Eukaryota</taxon>
        <taxon>Cryptophyceae</taxon>
        <taxon>Pyrenomonadales</taxon>
        <taxon>Geminigeraceae</taxon>
        <taxon>Guillardia</taxon>
    </lineage>
</organism>
<proteinExistence type="predicted"/>
<dbReference type="InterPro" id="IPR036034">
    <property type="entry name" value="PDZ_sf"/>
</dbReference>
<dbReference type="EnsemblProtists" id="EKX38340">
    <property type="protein sequence ID" value="EKX38340"/>
    <property type="gene ID" value="GUITHDRAFT_115486"/>
</dbReference>
<evidence type="ECO:0000313" key="5">
    <source>
        <dbReference type="Proteomes" id="UP000011087"/>
    </source>
</evidence>
<dbReference type="Proteomes" id="UP000011087">
    <property type="component" value="Unassembled WGS sequence"/>
</dbReference>
<dbReference type="PROSITE" id="PS50106">
    <property type="entry name" value="PDZ"/>
    <property type="match status" value="1"/>
</dbReference>
<dbReference type="GO" id="GO:0004175">
    <property type="term" value="F:endopeptidase activity"/>
    <property type="evidence" value="ECO:0007669"/>
    <property type="project" value="TreeGrafter"/>
</dbReference>
<feature type="region of interest" description="Disordered" evidence="1">
    <location>
        <begin position="236"/>
        <end position="263"/>
    </location>
</feature>